<proteinExistence type="predicted"/>
<dbReference type="Proteomes" id="UP000037136">
    <property type="component" value="Unassembled WGS sequence"/>
</dbReference>
<reference evidence="1 2" key="1">
    <citation type="journal article" date="2015" name="BMC Genomics">
        <title>Gene expression during zombie ant biting behavior reflects the complexity underlying fungal parasitic behavioral manipulation.</title>
        <authorList>
            <person name="de Bekker C."/>
            <person name="Ohm R.A."/>
            <person name="Loreto R.G."/>
            <person name="Sebastian A."/>
            <person name="Albert I."/>
            <person name="Merrow M."/>
            <person name="Brachmann A."/>
            <person name="Hughes D.P."/>
        </authorList>
    </citation>
    <scope>NUCLEOTIDE SEQUENCE [LARGE SCALE GENOMIC DNA]</scope>
    <source>
        <strain evidence="1 2">SC16a</strain>
    </source>
</reference>
<reference evidence="1 2" key="2">
    <citation type="journal article" date="2017" name="Sci. Rep.">
        <title>Ant-infecting Ophiocordyceps genomes reveal a high diversity of potential behavioral manipulation genes and a possible major role for enterotoxins.</title>
        <authorList>
            <person name="de Bekker C."/>
            <person name="Ohm R.A."/>
            <person name="Evans H.C."/>
            <person name="Brachmann A."/>
            <person name="Hughes D.P."/>
        </authorList>
    </citation>
    <scope>NUCLEOTIDE SEQUENCE [LARGE SCALE GENOMIC DNA]</scope>
    <source>
        <strain evidence="1 2">SC16a</strain>
    </source>
</reference>
<keyword evidence="2" id="KW-1185">Reference proteome</keyword>
<dbReference type="AlphaFoldDB" id="A0A2A9P7B3"/>
<accession>A0A2A9P7B3</accession>
<organism evidence="1 2">
    <name type="scientific">Ophiocordyceps unilateralis</name>
    <name type="common">Zombie-ant fungus</name>
    <name type="synonym">Torrubia unilateralis</name>
    <dbReference type="NCBI Taxonomy" id="268505"/>
    <lineage>
        <taxon>Eukaryota</taxon>
        <taxon>Fungi</taxon>
        <taxon>Dikarya</taxon>
        <taxon>Ascomycota</taxon>
        <taxon>Pezizomycotina</taxon>
        <taxon>Sordariomycetes</taxon>
        <taxon>Hypocreomycetidae</taxon>
        <taxon>Hypocreales</taxon>
        <taxon>Ophiocordycipitaceae</taxon>
        <taxon>Ophiocordyceps</taxon>
    </lineage>
</organism>
<protein>
    <submittedName>
        <fullName evidence="1">Uncharacterized protein</fullName>
    </submittedName>
</protein>
<gene>
    <name evidence="1" type="ORF">XA68_15831</name>
</gene>
<evidence type="ECO:0000313" key="1">
    <source>
        <dbReference type="EMBL" id="PFH56881.1"/>
    </source>
</evidence>
<name>A0A2A9P7B3_OPHUN</name>
<dbReference type="EMBL" id="LAZP02000493">
    <property type="protein sequence ID" value="PFH56881.1"/>
    <property type="molecule type" value="Genomic_DNA"/>
</dbReference>
<comment type="caution">
    <text evidence="1">The sequence shown here is derived from an EMBL/GenBank/DDBJ whole genome shotgun (WGS) entry which is preliminary data.</text>
</comment>
<sequence>MVDGRTCVCIYSARLCRPRGRTPCDGCEAQQPGILFTVPSPTPGLLAQAVFGTHPERGRALAKNKWLSVAPGIHVPGLFTQLPASRKQQSPHPLPPP</sequence>
<evidence type="ECO:0000313" key="2">
    <source>
        <dbReference type="Proteomes" id="UP000037136"/>
    </source>
</evidence>